<dbReference type="EMBL" id="ML120364">
    <property type="protein sequence ID" value="RPB03060.1"/>
    <property type="molecule type" value="Genomic_DNA"/>
</dbReference>
<keyword evidence="3" id="KW-1185">Reference proteome</keyword>
<sequence>MEEEIEYAPIASITAAFGSFENPMETTYPTYLDGRRGVSAAIGLSRDEKVASAFPDAAATYLTVFNSVVQIPGRDYGVVWFLKMMSGGRGDNGDRFCGVGVAEVRIDDKEGGGGGGIICERREEMIFNASGPRWGDISTVIHGDYIYLYGTGTPTSPHDGAYTSPLSHHPSSPTTLSSAPMNVPIHLCRVPYRNRSYWHAGNYKYWNGDSFLSFSSLSPSHSHQRAKPPEYTSVMQNFQSGTVFHSNMFSERGQFIFIGLERSPTALRSGARVKMSVADEPTGPWFGEITLLDLNTVDRGHPGMKFGVHVHTFASNPALGEILFSWSEPWPGGVEMARVKFAQSSPVVPPPTATLVKSTKHHRKNAHARVGVTIELEEDFSKEPIPEDIVLLTEAEKAEAEKKKLIRRDKAIAKAQAKISGHYRREDDSEADSESLFDFERDFSKIKTNYGLTPPEAHSNYRVLLNESRLRSPAVSAGGLPIQEGGESSSSGLPVFPNRYYSSYDLHTQIPEGLTGSWILNESDAGGFDTGTGREVDESNVLANHHNHNHSNHDAVYEATVQKLTNLQMELEAAVVGGSCDGSSGFNRNGSRSGRNDIANVSNNNNSSSINSSPQTPPHAKGQAFWLNNDNNSSSVNYSDTNTDYSNSPAAGVPSPPSPMFVLNQRHCYPSCSAGAHQVYSSPQLLGSPPSPPALLGIEGFVLASAQAMTDFEAQANAQRVNTATTGGGGRKHTVKKLLWGKKAQGEQEGGQMQMQMQDEADAEEKKGWKKSLKKSAVAKFLRGGGGGE</sequence>
<evidence type="ECO:0000256" key="1">
    <source>
        <dbReference type="SAM" id="MobiDB-lite"/>
    </source>
</evidence>
<dbReference type="AlphaFoldDB" id="A0A3N4JXM6"/>
<reference evidence="2 3" key="1">
    <citation type="journal article" date="2018" name="Nat. Ecol. Evol.">
        <title>Pezizomycetes genomes reveal the molecular basis of ectomycorrhizal truffle lifestyle.</title>
        <authorList>
            <person name="Murat C."/>
            <person name="Payen T."/>
            <person name="Noel B."/>
            <person name="Kuo A."/>
            <person name="Morin E."/>
            <person name="Chen J."/>
            <person name="Kohler A."/>
            <person name="Krizsan K."/>
            <person name="Balestrini R."/>
            <person name="Da Silva C."/>
            <person name="Montanini B."/>
            <person name="Hainaut M."/>
            <person name="Levati E."/>
            <person name="Barry K.W."/>
            <person name="Belfiori B."/>
            <person name="Cichocki N."/>
            <person name="Clum A."/>
            <person name="Dockter R.B."/>
            <person name="Fauchery L."/>
            <person name="Guy J."/>
            <person name="Iotti M."/>
            <person name="Le Tacon F."/>
            <person name="Lindquist E.A."/>
            <person name="Lipzen A."/>
            <person name="Malagnac F."/>
            <person name="Mello A."/>
            <person name="Molinier V."/>
            <person name="Miyauchi S."/>
            <person name="Poulain J."/>
            <person name="Riccioni C."/>
            <person name="Rubini A."/>
            <person name="Sitrit Y."/>
            <person name="Splivallo R."/>
            <person name="Traeger S."/>
            <person name="Wang M."/>
            <person name="Zifcakova L."/>
            <person name="Wipf D."/>
            <person name="Zambonelli A."/>
            <person name="Paolocci F."/>
            <person name="Nowrousian M."/>
            <person name="Ottonello S."/>
            <person name="Baldrian P."/>
            <person name="Spatafora J.W."/>
            <person name="Henrissat B."/>
            <person name="Nagy L.G."/>
            <person name="Aury J.M."/>
            <person name="Wincker P."/>
            <person name="Grigoriev I.V."/>
            <person name="Bonfante P."/>
            <person name="Martin F.M."/>
        </authorList>
    </citation>
    <scope>NUCLEOTIDE SEQUENCE [LARGE SCALE GENOMIC DNA]</scope>
    <source>
        <strain evidence="2 3">120613-1</strain>
    </source>
</reference>
<feature type="region of interest" description="Disordered" evidence="1">
    <location>
        <begin position="744"/>
        <end position="771"/>
    </location>
</feature>
<protein>
    <submittedName>
        <fullName evidence="2">Uncharacterized protein</fullName>
    </submittedName>
</protein>
<proteinExistence type="predicted"/>
<evidence type="ECO:0000313" key="2">
    <source>
        <dbReference type="EMBL" id="RPB03060.1"/>
    </source>
</evidence>
<dbReference type="Proteomes" id="UP000276215">
    <property type="component" value="Unassembled WGS sequence"/>
</dbReference>
<gene>
    <name evidence="2" type="ORF">L873DRAFT_275174</name>
</gene>
<dbReference type="OrthoDB" id="2583188at2759"/>
<feature type="compositionally biased region" description="Low complexity" evidence="1">
    <location>
        <begin position="600"/>
        <end position="613"/>
    </location>
</feature>
<feature type="compositionally biased region" description="Low complexity" evidence="1">
    <location>
        <begin position="582"/>
        <end position="593"/>
    </location>
</feature>
<accession>A0A3N4JXM6</accession>
<name>A0A3N4JXM6_9PEZI</name>
<organism evidence="2 3">
    <name type="scientific">Choiromyces venosus 120613-1</name>
    <dbReference type="NCBI Taxonomy" id="1336337"/>
    <lineage>
        <taxon>Eukaryota</taxon>
        <taxon>Fungi</taxon>
        <taxon>Dikarya</taxon>
        <taxon>Ascomycota</taxon>
        <taxon>Pezizomycotina</taxon>
        <taxon>Pezizomycetes</taxon>
        <taxon>Pezizales</taxon>
        <taxon>Tuberaceae</taxon>
        <taxon>Choiromyces</taxon>
    </lineage>
</organism>
<feature type="compositionally biased region" description="Low complexity" evidence="1">
    <location>
        <begin position="628"/>
        <end position="653"/>
    </location>
</feature>
<evidence type="ECO:0000313" key="3">
    <source>
        <dbReference type="Proteomes" id="UP000276215"/>
    </source>
</evidence>
<feature type="region of interest" description="Disordered" evidence="1">
    <location>
        <begin position="578"/>
        <end position="656"/>
    </location>
</feature>